<evidence type="ECO:0000256" key="8">
    <source>
        <dbReference type="ARBA" id="ARBA00022840"/>
    </source>
</evidence>
<dbReference type="Proteomes" id="UP000826616">
    <property type="component" value="Chromosome"/>
</dbReference>
<evidence type="ECO:0000256" key="4">
    <source>
        <dbReference type="ARBA" id="ARBA00022553"/>
    </source>
</evidence>
<dbReference type="SUPFAM" id="SSF47384">
    <property type="entry name" value="Homodimeric domain of signal transducing histidine kinase"/>
    <property type="match status" value="1"/>
</dbReference>
<reference evidence="13 14" key="1">
    <citation type="submission" date="2021-08" db="EMBL/GenBank/DDBJ databases">
        <title>Complete genome sequence of the strain Aneurinibacillus thermoaerophilus CCM 8960.</title>
        <authorList>
            <person name="Musilova J."/>
            <person name="Kourilova X."/>
            <person name="Pernicova I."/>
            <person name="Bezdicek M."/>
            <person name="Lengerova M."/>
            <person name="Obruca S."/>
            <person name="Sedlar K."/>
        </authorList>
    </citation>
    <scope>NUCLEOTIDE SEQUENCE [LARGE SCALE GENOMIC DNA]</scope>
    <source>
        <strain evidence="13 14">CCM 8960</strain>
    </source>
</reference>
<keyword evidence="10" id="KW-0175">Coiled coil</keyword>
<feature type="transmembrane region" description="Helical" evidence="11">
    <location>
        <begin position="7"/>
        <end position="23"/>
    </location>
</feature>
<evidence type="ECO:0000259" key="12">
    <source>
        <dbReference type="PROSITE" id="PS50109"/>
    </source>
</evidence>
<feature type="domain" description="Histidine kinase" evidence="12">
    <location>
        <begin position="120"/>
        <end position="338"/>
    </location>
</feature>
<dbReference type="Pfam" id="PF00512">
    <property type="entry name" value="HisKA"/>
    <property type="match status" value="1"/>
</dbReference>
<dbReference type="SMART" id="SM00387">
    <property type="entry name" value="HATPase_c"/>
    <property type="match status" value="1"/>
</dbReference>
<dbReference type="PROSITE" id="PS50109">
    <property type="entry name" value="HIS_KIN"/>
    <property type="match status" value="1"/>
</dbReference>
<keyword evidence="11" id="KW-1133">Transmembrane helix</keyword>
<keyword evidence="8" id="KW-0067">ATP-binding</keyword>
<accession>A0ABX8YBH2</accession>
<evidence type="ECO:0000256" key="7">
    <source>
        <dbReference type="ARBA" id="ARBA00022777"/>
    </source>
</evidence>
<evidence type="ECO:0000256" key="10">
    <source>
        <dbReference type="SAM" id="Coils"/>
    </source>
</evidence>
<dbReference type="EC" id="2.7.13.3" evidence="3"/>
<evidence type="ECO:0000256" key="1">
    <source>
        <dbReference type="ARBA" id="ARBA00000085"/>
    </source>
</evidence>
<dbReference type="InterPro" id="IPR003661">
    <property type="entry name" value="HisK_dim/P_dom"/>
</dbReference>
<dbReference type="Gene3D" id="3.30.565.10">
    <property type="entry name" value="Histidine kinase-like ATPase, C-terminal domain"/>
    <property type="match status" value="1"/>
</dbReference>
<keyword evidence="11" id="KW-0472">Membrane</keyword>
<sequence length="343" mass="39461">MNHDKYIFLIILQFIVITGLFLIDIKESLVGLLNGALFIFLFSVTFILLIKILHSRKRLKHIVEELRRAMNGNLKTRLLAKDDHLLNEVIFLINELLEQLEKNQIEAIKFHTARRRLLSSISHDIRTPLASIIGYIDALRDNIAASEDEKREYLEILSKKSNNLKQLIDEIFVMAKLDADEIPLKVESLDLSEFVRETLIEFLPKLKNDHVQLHLNIPEKKCFVMADRLSLIRIIRNLIKNALEYGRDGNILGVELIEKTDEYHLLIWDQGPGIPKKDLEFVFERMYRGDQARSSFHGGSGLGLSIAKALVEKNGGTIWVESSPWEKTTFGFSVPKHKHSNGF</sequence>
<dbReference type="SMART" id="SM00388">
    <property type="entry name" value="HisKA"/>
    <property type="match status" value="1"/>
</dbReference>
<keyword evidence="6" id="KW-0547">Nucleotide-binding</keyword>
<keyword evidence="11" id="KW-0812">Transmembrane</keyword>
<dbReference type="PANTHER" id="PTHR45453:SF1">
    <property type="entry name" value="PHOSPHATE REGULON SENSOR PROTEIN PHOR"/>
    <property type="match status" value="1"/>
</dbReference>
<evidence type="ECO:0000256" key="3">
    <source>
        <dbReference type="ARBA" id="ARBA00012438"/>
    </source>
</evidence>
<protein>
    <recommendedName>
        <fullName evidence="3">histidine kinase</fullName>
        <ecNumber evidence="3">2.7.13.3</ecNumber>
    </recommendedName>
</protein>
<keyword evidence="7 13" id="KW-0418">Kinase</keyword>
<dbReference type="Gene3D" id="1.10.287.130">
    <property type="match status" value="1"/>
</dbReference>
<keyword evidence="5" id="KW-0808">Transferase</keyword>
<keyword evidence="14" id="KW-1185">Reference proteome</keyword>
<comment type="subcellular location">
    <subcellularLocation>
        <location evidence="2">Membrane</location>
    </subcellularLocation>
</comment>
<dbReference type="InterPro" id="IPR005467">
    <property type="entry name" value="His_kinase_dom"/>
</dbReference>
<dbReference type="InterPro" id="IPR004358">
    <property type="entry name" value="Sig_transdc_His_kin-like_C"/>
</dbReference>
<evidence type="ECO:0000313" key="14">
    <source>
        <dbReference type="Proteomes" id="UP000826616"/>
    </source>
</evidence>
<evidence type="ECO:0000256" key="5">
    <source>
        <dbReference type="ARBA" id="ARBA00022679"/>
    </source>
</evidence>
<feature type="transmembrane region" description="Helical" evidence="11">
    <location>
        <begin position="29"/>
        <end position="50"/>
    </location>
</feature>
<dbReference type="PRINTS" id="PR00344">
    <property type="entry name" value="BCTRLSENSOR"/>
</dbReference>
<proteinExistence type="predicted"/>
<dbReference type="InterPro" id="IPR003594">
    <property type="entry name" value="HATPase_dom"/>
</dbReference>
<dbReference type="InterPro" id="IPR036890">
    <property type="entry name" value="HATPase_C_sf"/>
</dbReference>
<dbReference type="GeneID" id="97140033"/>
<name>A0ABX8YBH2_ANETH</name>
<dbReference type="PANTHER" id="PTHR45453">
    <property type="entry name" value="PHOSPHATE REGULON SENSOR PROTEIN PHOR"/>
    <property type="match status" value="1"/>
</dbReference>
<dbReference type="InterPro" id="IPR050351">
    <property type="entry name" value="BphY/WalK/GraS-like"/>
</dbReference>
<dbReference type="Pfam" id="PF02518">
    <property type="entry name" value="HATPase_c"/>
    <property type="match status" value="1"/>
</dbReference>
<organism evidence="13 14">
    <name type="scientific">Aneurinibacillus thermoaerophilus</name>
    <dbReference type="NCBI Taxonomy" id="143495"/>
    <lineage>
        <taxon>Bacteria</taxon>
        <taxon>Bacillati</taxon>
        <taxon>Bacillota</taxon>
        <taxon>Bacilli</taxon>
        <taxon>Bacillales</taxon>
        <taxon>Paenibacillaceae</taxon>
        <taxon>Aneurinibacillus group</taxon>
        <taxon>Aneurinibacillus</taxon>
    </lineage>
</organism>
<evidence type="ECO:0000256" key="11">
    <source>
        <dbReference type="SAM" id="Phobius"/>
    </source>
</evidence>
<dbReference type="SUPFAM" id="SSF55874">
    <property type="entry name" value="ATPase domain of HSP90 chaperone/DNA topoisomerase II/histidine kinase"/>
    <property type="match status" value="1"/>
</dbReference>
<evidence type="ECO:0000313" key="13">
    <source>
        <dbReference type="EMBL" id="QYY43037.1"/>
    </source>
</evidence>
<comment type="catalytic activity">
    <reaction evidence="1">
        <text>ATP + protein L-histidine = ADP + protein N-phospho-L-histidine.</text>
        <dbReference type="EC" id="2.7.13.3"/>
    </reaction>
</comment>
<dbReference type="RefSeq" id="WP_057900103.1">
    <property type="nucleotide sequence ID" value="NZ_CP080764.1"/>
</dbReference>
<dbReference type="CDD" id="cd00082">
    <property type="entry name" value="HisKA"/>
    <property type="match status" value="1"/>
</dbReference>
<dbReference type="EMBL" id="CP080764">
    <property type="protein sequence ID" value="QYY43037.1"/>
    <property type="molecule type" value="Genomic_DNA"/>
</dbReference>
<evidence type="ECO:0000256" key="9">
    <source>
        <dbReference type="ARBA" id="ARBA00023012"/>
    </source>
</evidence>
<dbReference type="InterPro" id="IPR036097">
    <property type="entry name" value="HisK_dim/P_sf"/>
</dbReference>
<keyword evidence="9" id="KW-0902">Two-component regulatory system</keyword>
<dbReference type="GO" id="GO:0016301">
    <property type="term" value="F:kinase activity"/>
    <property type="evidence" value="ECO:0007669"/>
    <property type="project" value="UniProtKB-KW"/>
</dbReference>
<evidence type="ECO:0000256" key="2">
    <source>
        <dbReference type="ARBA" id="ARBA00004370"/>
    </source>
</evidence>
<evidence type="ECO:0000256" key="6">
    <source>
        <dbReference type="ARBA" id="ARBA00022741"/>
    </source>
</evidence>
<gene>
    <name evidence="13" type="ORF">K3F53_01495</name>
</gene>
<keyword evidence="4" id="KW-0597">Phosphoprotein</keyword>
<feature type="coiled-coil region" evidence="10">
    <location>
        <begin position="136"/>
        <end position="170"/>
    </location>
</feature>